<feature type="region of interest" description="Disordered" evidence="3">
    <location>
        <begin position="25"/>
        <end position="48"/>
    </location>
</feature>
<evidence type="ECO:0000256" key="1">
    <source>
        <dbReference type="ARBA" id="ARBA00004196"/>
    </source>
</evidence>
<evidence type="ECO:0000256" key="4">
    <source>
        <dbReference type="SAM" id="SignalP"/>
    </source>
</evidence>
<dbReference type="CDD" id="cd14659">
    <property type="entry name" value="Imelysin-like_IPPA"/>
    <property type="match status" value="1"/>
</dbReference>
<dbReference type="RefSeq" id="WP_010373832.1">
    <property type="nucleotide sequence ID" value="NZ_CP011924.1"/>
</dbReference>
<dbReference type="Proteomes" id="UP000016521">
    <property type="component" value="Chromosome I"/>
</dbReference>
<dbReference type="Gene3D" id="1.20.1420.20">
    <property type="entry name" value="M75 peptidase, HXXE motif"/>
    <property type="match status" value="1"/>
</dbReference>
<name>A0ABM6NDL6_PSEO7</name>
<gene>
    <name evidence="6" type="ORF">PPIS_a1743</name>
</gene>
<protein>
    <recommendedName>
        <fullName evidence="5">Imelysin-like domain-containing protein</fullName>
    </recommendedName>
</protein>
<dbReference type="PROSITE" id="PS51257">
    <property type="entry name" value="PROKAR_LIPOPROTEIN"/>
    <property type="match status" value="1"/>
</dbReference>
<dbReference type="InterPro" id="IPR034984">
    <property type="entry name" value="Imelysin-like_IPPA"/>
</dbReference>
<evidence type="ECO:0000313" key="7">
    <source>
        <dbReference type="Proteomes" id="UP000016521"/>
    </source>
</evidence>
<evidence type="ECO:0000313" key="6">
    <source>
        <dbReference type="EMBL" id="ATD06827.1"/>
    </source>
</evidence>
<organism evidence="6 7">
    <name type="scientific">Pseudoalteromonas piscicida</name>
    <dbReference type="NCBI Taxonomy" id="43662"/>
    <lineage>
        <taxon>Bacteria</taxon>
        <taxon>Pseudomonadati</taxon>
        <taxon>Pseudomonadota</taxon>
        <taxon>Gammaproteobacteria</taxon>
        <taxon>Alteromonadales</taxon>
        <taxon>Pseudoalteromonadaceae</taxon>
        <taxon>Pseudoalteromonas</taxon>
    </lineage>
</organism>
<feature type="domain" description="Imelysin-like" evidence="5">
    <location>
        <begin position="84"/>
        <end position="401"/>
    </location>
</feature>
<feature type="signal peptide" evidence="4">
    <location>
        <begin position="1"/>
        <end position="22"/>
    </location>
</feature>
<evidence type="ECO:0000259" key="5">
    <source>
        <dbReference type="Pfam" id="PF09375"/>
    </source>
</evidence>
<keyword evidence="2 4" id="KW-0732">Signal</keyword>
<dbReference type="InterPro" id="IPR038352">
    <property type="entry name" value="Imelysin_sf"/>
</dbReference>
<reference evidence="6 7" key="1">
    <citation type="submission" date="2015-06" db="EMBL/GenBank/DDBJ databases">
        <authorList>
            <person name="Xie B.-B."/>
            <person name="Rong J.-C."/>
            <person name="Qin Q.-L."/>
            <person name="Zhang Y.-Z."/>
        </authorList>
    </citation>
    <scope>NUCLEOTIDE SEQUENCE [LARGE SCALE GENOMIC DNA]</scope>
    <source>
        <strain evidence="6 7">JCM 20779</strain>
    </source>
</reference>
<feature type="chain" id="PRO_5047080427" description="Imelysin-like domain-containing protein" evidence="4">
    <location>
        <begin position="23"/>
        <end position="424"/>
    </location>
</feature>
<dbReference type="InterPro" id="IPR018976">
    <property type="entry name" value="Imelysin-like"/>
</dbReference>
<dbReference type="Pfam" id="PF09375">
    <property type="entry name" value="Peptidase_M75"/>
    <property type="match status" value="1"/>
</dbReference>
<dbReference type="EMBL" id="CP011924">
    <property type="protein sequence ID" value="ATD06827.1"/>
    <property type="molecule type" value="Genomic_DNA"/>
</dbReference>
<comment type="subcellular location">
    <subcellularLocation>
        <location evidence="1">Cell envelope</location>
    </subcellularLocation>
</comment>
<sequence>MRVSKRLSAAAAAVAVALVLSGCGESTSSSQGPGVKDNNSGTDNPTLPTQFDEAALVSNLVNNVLTPAIEQFNELAVTQQLEVASYCSAEKVLAENTAGLKQNAQQSWRNAMVGWQYVELMQMGPLIANSKELKNNIYVWPATGSLCDIDLDVVYFEDGVINGNASNPYNISERTANRKGLTALEHLLFNANLDHNCSSVNDALAPWNSRSTQERAVARCEFATEVAKDIEAQSNILLSQWTGENGYAAKLVNAGQPGSPFDTPHLALNEISKALFYMTEELKDGKIATPLGLGFPNACGLEACPKAVESPIAEHSKENLLANIRAFRNIFTGNGQDAENTLGFDDFLDAENGSDVKERMLAGLADAEATLLAMNASLKAELAGSTEQVTQTHTDVKKVTDDLKTEFIEKLALELPQTSAGDND</sequence>
<evidence type="ECO:0000256" key="3">
    <source>
        <dbReference type="SAM" id="MobiDB-lite"/>
    </source>
</evidence>
<keyword evidence="7" id="KW-1185">Reference proteome</keyword>
<evidence type="ECO:0000256" key="2">
    <source>
        <dbReference type="ARBA" id="ARBA00022729"/>
    </source>
</evidence>
<proteinExistence type="predicted"/>
<accession>A0ABM6NDL6</accession>